<evidence type="ECO:0000313" key="2">
    <source>
        <dbReference type="Proteomes" id="UP000232722"/>
    </source>
</evidence>
<comment type="caution">
    <text evidence="1">The sequence shown here is derived from an EMBL/GenBank/DDBJ whole genome shotgun (WGS) entry which is preliminary data.</text>
</comment>
<dbReference type="EMBL" id="LLXJ01004021">
    <property type="protein sequence ID" value="PKB96252.1"/>
    <property type="molecule type" value="Genomic_DNA"/>
</dbReference>
<accession>A0A2N0NNU5</accession>
<gene>
    <name evidence="1" type="ORF">RhiirA5_471879</name>
</gene>
<organism evidence="1 2">
    <name type="scientific">Rhizophagus irregularis</name>
    <dbReference type="NCBI Taxonomy" id="588596"/>
    <lineage>
        <taxon>Eukaryota</taxon>
        <taxon>Fungi</taxon>
        <taxon>Fungi incertae sedis</taxon>
        <taxon>Mucoromycota</taxon>
        <taxon>Glomeromycotina</taxon>
        <taxon>Glomeromycetes</taxon>
        <taxon>Glomerales</taxon>
        <taxon>Glomeraceae</taxon>
        <taxon>Rhizophagus</taxon>
    </lineage>
</organism>
<reference evidence="1 2" key="2">
    <citation type="submission" date="2017-09" db="EMBL/GenBank/DDBJ databases">
        <title>Extensive intraspecific genome diversity in a model arbuscular mycorrhizal fungus.</title>
        <authorList>
            <person name="Chen E.C."/>
            <person name="Morin E."/>
            <person name="Beaudet D."/>
            <person name="Noel J."/>
            <person name="Ndikumana S."/>
            <person name="Charron P."/>
            <person name="St-Onge C."/>
            <person name="Giorgi J."/>
            <person name="Grigoriev I.V."/>
            <person name="Roux C."/>
            <person name="Martin F.M."/>
            <person name="Corradi N."/>
        </authorList>
    </citation>
    <scope>NUCLEOTIDE SEQUENCE [LARGE SCALE GENOMIC DNA]</scope>
    <source>
        <strain evidence="1 2">A5</strain>
    </source>
</reference>
<sequence length="703" mass="81018">MFCASGCTNITPFMKKRHLIEFWTKAPDPSSDRENLAKLFESGMLLVIENKSFSQPDNESETFWKSLQKALETNKRGIDGNVRILSIIAENFTYKKLKEKFKIGSDIINSARKHARLNGPGAPSLIKPKRIVKRMSEIKERQFLIFFQDRSVVAQSSYQVDKNGSPILYMRDQKIKLWKKFEETFPNGMKKTSFMGRLANCSNIKYRDDMGGLCLTCNEYGYTPFESLTAIARNTFLQKEQLDNVLRKIDDLKRHLRRDYERELVVNADGTTIHNPCISHCLPYAFGKCSEKHTSRCSECDKFFEFFEFMHLHIMEDQVASLDEIKEHLQYFLAHTTRKIYLNAQFKATLASLDENGALFIVDYKMRILPRSARETKAEFFGKRGWTLHTILVFTKKKDCKELDVRAYDHWSTDTKQDAWFTASSFEAVFETIKHKPKWIRVISDNGAHYHSSELMAIVAHWNEWYQIEVRDWQFLEPGEAKTTIDSHHAADIVEAAKHLAGTSLANLEPNRSQFEPEDEKIYNISKKEQNSKPNVKTIKGYVCARSLPHFGPWNNFSPAAIAKLCTKPIIRPHPKISEQTEPELTWTIPLLDTPSIPEFMDNNNNGDGELEDVSSVDMNFQFPMGWALKSNQKVGGKGKGKRMTKQDKMSAKDMYNELLTFVESGELKAEDVPKITTIQNWISAYARTFKEQATENMVNNAL</sequence>
<protein>
    <submittedName>
        <fullName evidence="1">Uncharacterized protein</fullName>
    </submittedName>
</protein>
<proteinExistence type="predicted"/>
<evidence type="ECO:0000313" key="1">
    <source>
        <dbReference type="EMBL" id="PKB96252.1"/>
    </source>
</evidence>
<dbReference type="AlphaFoldDB" id="A0A2N0NNU5"/>
<dbReference type="VEuPathDB" id="FungiDB:RhiirA1_533609"/>
<dbReference type="VEuPathDB" id="FungiDB:RhiirFUN_008352"/>
<name>A0A2N0NNU5_9GLOM</name>
<dbReference type="VEuPathDB" id="FungiDB:FUN_023452"/>
<dbReference type="Proteomes" id="UP000232722">
    <property type="component" value="Unassembled WGS sequence"/>
</dbReference>
<dbReference type="VEuPathDB" id="FungiDB:RhiirA1_463389"/>
<reference evidence="1 2" key="1">
    <citation type="submission" date="2016-04" db="EMBL/GenBank/DDBJ databases">
        <title>Genome analyses suggest a sexual origin of heterokaryosis in a supposedly ancient asexual fungus.</title>
        <authorList>
            <person name="Ropars J."/>
            <person name="Sedzielewska K."/>
            <person name="Noel J."/>
            <person name="Charron P."/>
            <person name="Farinelli L."/>
            <person name="Marton T."/>
            <person name="Kruger M."/>
            <person name="Pelin A."/>
            <person name="Brachmann A."/>
            <person name="Corradi N."/>
        </authorList>
    </citation>
    <scope>NUCLEOTIDE SEQUENCE [LARGE SCALE GENOMIC DNA]</scope>
    <source>
        <strain evidence="1 2">A5</strain>
    </source>
</reference>
<dbReference type="VEuPathDB" id="FungiDB:FUN_016941"/>